<keyword evidence="2" id="KW-1185">Reference proteome</keyword>
<protein>
    <submittedName>
        <fullName evidence="1">Uncharacterized protein</fullName>
    </submittedName>
</protein>
<reference evidence="2" key="1">
    <citation type="journal article" date="2019" name="Int. J. Syst. Evol. Microbiol.">
        <title>The Global Catalogue of Microorganisms (GCM) 10K type strain sequencing project: providing services to taxonomists for standard genome sequencing and annotation.</title>
        <authorList>
            <consortium name="The Broad Institute Genomics Platform"/>
            <consortium name="The Broad Institute Genome Sequencing Center for Infectious Disease"/>
            <person name="Wu L."/>
            <person name="Ma J."/>
        </authorList>
    </citation>
    <scope>NUCLEOTIDE SEQUENCE [LARGE SCALE GENOMIC DNA]</scope>
    <source>
        <strain evidence="2">NBRC 109341</strain>
    </source>
</reference>
<dbReference type="EMBL" id="BSPB01000007">
    <property type="protein sequence ID" value="GLS13886.1"/>
    <property type="molecule type" value="Genomic_DNA"/>
</dbReference>
<gene>
    <name evidence="1" type="ORF">GCM10007935_13160</name>
</gene>
<proteinExistence type="predicted"/>
<name>A0ABQ6C0N8_9BURK</name>
<dbReference type="Proteomes" id="UP001156903">
    <property type="component" value="Unassembled WGS sequence"/>
</dbReference>
<organism evidence="1 2">
    <name type="scientific">Hydrogenophaga electricum</name>
    <dbReference type="NCBI Taxonomy" id="1230953"/>
    <lineage>
        <taxon>Bacteria</taxon>
        <taxon>Pseudomonadati</taxon>
        <taxon>Pseudomonadota</taxon>
        <taxon>Betaproteobacteria</taxon>
        <taxon>Burkholderiales</taxon>
        <taxon>Comamonadaceae</taxon>
        <taxon>Hydrogenophaga</taxon>
    </lineage>
</organism>
<dbReference type="RefSeq" id="WP_234266975.1">
    <property type="nucleotide sequence ID" value="NZ_BSPB01000007.1"/>
</dbReference>
<evidence type="ECO:0000313" key="1">
    <source>
        <dbReference type="EMBL" id="GLS13886.1"/>
    </source>
</evidence>
<evidence type="ECO:0000313" key="2">
    <source>
        <dbReference type="Proteomes" id="UP001156903"/>
    </source>
</evidence>
<comment type="caution">
    <text evidence="1">The sequence shown here is derived from an EMBL/GenBank/DDBJ whole genome shotgun (WGS) entry which is preliminary data.</text>
</comment>
<sequence length="304" mass="35385">MPDAFALFECLYQERQTVSEKSFTPLRIHNRHPERRELQAYVEAYRQGRHRAAEKTGLFSPKFALKTHLTVAQFRQFALQHADADICLVNPFPQLRYWSYNVWMQGEHAHPGLLSRAQALLDAVGLDIDLRSVPRHGAELLAYSNFWVATPAFWEAYIGGWLVPISDFLDRHPDHPAVVAILQGTDHTQAAPFLPFMVERLLSSWLSLHPDWRVAAYPIEASAVREQYCLSRFERLLFDQMRDEVDRCDRNGHFPDETLWRMNGMCALYQQHCFDYYVHQPHPHTGQVVKRLVHPSDQSFPPPR</sequence>
<accession>A0ABQ6C0N8</accession>